<evidence type="ECO:0000313" key="3">
    <source>
        <dbReference type="Proteomes" id="UP000015100"/>
    </source>
</evidence>
<dbReference type="OrthoDB" id="1930760at2759"/>
<evidence type="ECO:0000313" key="2">
    <source>
        <dbReference type="EMBL" id="EPS45216.1"/>
    </source>
</evidence>
<dbReference type="Pfam" id="PF01323">
    <property type="entry name" value="DSBA"/>
    <property type="match status" value="1"/>
</dbReference>
<reference evidence="2 3" key="1">
    <citation type="journal article" date="2013" name="PLoS Genet.">
        <title>Genomic mechanisms accounting for the adaptation to parasitism in nematode-trapping fungi.</title>
        <authorList>
            <person name="Meerupati T."/>
            <person name="Andersson K.M."/>
            <person name="Friman E."/>
            <person name="Kumar D."/>
            <person name="Tunlid A."/>
            <person name="Ahren D."/>
        </authorList>
    </citation>
    <scope>NUCLEOTIDE SEQUENCE [LARGE SCALE GENOMIC DNA]</scope>
    <source>
        <strain evidence="2 3">CBS 200.50</strain>
    </source>
</reference>
<dbReference type="Proteomes" id="UP000015100">
    <property type="component" value="Unassembled WGS sequence"/>
</dbReference>
<dbReference type="eggNOG" id="ENOG502QTH7">
    <property type="taxonomic scope" value="Eukaryota"/>
</dbReference>
<comment type="caution">
    <text evidence="2">The sequence shown here is derived from an EMBL/GenBank/DDBJ whole genome shotgun (WGS) entry which is preliminary data.</text>
</comment>
<dbReference type="EMBL" id="AQGS01000020">
    <property type="protein sequence ID" value="EPS45216.1"/>
    <property type="molecule type" value="Genomic_DNA"/>
</dbReference>
<name>S8AW80_DACHA</name>
<dbReference type="Gene3D" id="3.40.30.10">
    <property type="entry name" value="Glutaredoxin"/>
    <property type="match status" value="1"/>
</dbReference>
<evidence type="ECO:0000259" key="1">
    <source>
        <dbReference type="Pfam" id="PF01323"/>
    </source>
</evidence>
<dbReference type="SUPFAM" id="SSF52833">
    <property type="entry name" value="Thioredoxin-like"/>
    <property type="match status" value="1"/>
</dbReference>
<keyword evidence="3" id="KW-1185">Reference proteome</keyword>
<reference evidence="3" key="2">
    <citation type="submission" date="2013-04" db="EMBL/GenBank/DDBJ databases">
        <title>Genomic mechanisms accounting for the adaptation to parasitism in nematode-trapping fungi.</title>
        <authorList>
            <person name="Ahren D.G."/>
        </authorList>
    </citation>
    <scope>NUCLEOTIDE SEQUENCE [LARGE SCALE GENOMIC DNA]</scope>
    <source>
        <strain evidence="3">CBS 200.50</strain>
    </source>
</reference>
<feature type="domain" description="DSBA-like thioredoxin" evidence="1">
    <location>
        <begin position="1"/>
        <end position="123"/>
    </location>
</feature>
<sequence>MQRRLAVIGVQEGINFAFGGKTGNTRKSHRIIQLAGEKGVQSKVVEQIFISYFELENDITDDTVLKEAAIAGGLDSEDIEKYLSTDFGGEQVDQEVSMAQTHFIQGVPHFTINGTTEIEGAQGSGVFLEIFEMYSK</sequence>
<organism evidence="2 3">
    <name type="scientific">Dactylellina haptotyla (strain CBS 200.50)</name>
    <name type="common">Nematode-trapping fungus</name>
    <name type="synonym">Monacrosporium haptotylum</name>
    <dbReference type="NCBI Taxonomy" id="1284197"/>
    <lineage>
        <taxon>Eukaryota</taxon>
        <taxon>Fungi</taxon>
        <taxon>Dikarya</taxon>
        <taxon>Ascomycota</taxon>
        <taxon>Pezizomycotina</taxon>
        <taxon>Orbiliomycetes</taxon>
        <taxon>Orbiliales</taxon>
        <taxon>Orbiliaceae</taxon>
        <taxon>Dactylellina</taxon>
    </lineage>
</organism>
<dbReference type="InterPro" id="IPR036249">
    <property type="entry name" value="Thioredoxin-like_sf"/>
</dbReference>
<gene>
    <name evidence="2" type="ORF">H072_796</name>
</gene>
<dbReference type="STRING" id="1284197.S8AW80"/>
<dbReference type="OMA" id="ECANRAG"/>
<dbReference type="InterPro" id="IPR001853">
    <property type="entry name" value="DSBA-like_thioredoxin_dom"/>
</dbReference>
<dbReference type="AlphaFoldDB" id="S8AW80"/>
<dbReference type="PANTHER" id="PTHR13887">
    <property type="entry name" value="GLUTATHIONE S-TRANSFERASE KAPPA"/>
    <property type="match status" value="1"/>
</dbReference>
<dbReference type="GO" id="GO:0016491">
    <property type="term" value="F:oxidoreductase activity"/>
    <property type="evidence" value="ECO:0007669"/>
    <property type="project" value="InterPro"/>
</dbReference>
<proteinExistence type="predicted"/>
<dbReference type="HOGENOM" id="CLU_069253_3_0_1"/>
<dbReference type="PANTHER" id="PTHR13887:SF41">
    <property type="entry name" value="THIOREDOXIN SUPERFAMILY PROTEIN"/>
    <property type="match status" value="1"/>
</dbReference>
<protein>
    <recommendedName>
        <fullName evidence="1">DSBA-like thioredoxin domain-containing protein</fullName>
    </recommendedName>
</protein>
<accession>S8AW80</accession>